<dbReference type="Proteomes" id="UP000714915">
    <property type="component" value="Unassembled WGS sequence"/>
</dbReference>
<dbReference type="GO" id="GO:0004113">
    <property type="term" value="F:2',3'-cyclic-nucleotide 3'-phosphodiesterase activity"/>
    <property type="evidence" value="ECO:0007669"/>
    <property type="project" value="InterPro"/>
</dbReference>
<dbReference type="AlphaFoldDB" id="A0A955LBB7"/>
<gene>
    <name evidence="2" type="primary">thpR</name>
    <name evidence="2" type="ORF">KC669_03190</name>
</gene>
<sequence>MRLFIGIFPPKEVLDDLRDALRRFEKHKRNLKSAPIDQMHITLKYIGSNVSESSYGIIRKDLLNNQKFLDNPIEVNFQKLQFGFRFDQIPRILMAQVDNTDSLLDSVDFYHERIKELKLKDTIRLKGRFSEDFHVTLARLKDTVARSVAKNIKEYTDNLKDVKIKSFSVDEAYLVESIIRPGKPVVYKKLERLAVSKDLVN</sequence>
<dbReference type="SUPFAM" id="SSF55144">
    <property type="entry name" value="LigT-like"/>
    <property type="match status" value="1"/>
</dbReference>
<name>A0A955LBB7_9BACT</name>
<dbReference type="InterPro" id="IPR004175">
    <property type="entry name" value="RNA_CPDase"/>
</dbReference>
<evidence type="ECO:0000313" key="3">
    <source>
        <dbReference type="Proteomes" id="UP000714915"/>
    </source>
</evidence>
<dbReference type="InterPro" id="IPR009097">
    <property type="entry name" value="Cyclic_Pdiesterase"/>
</dbReference>
<organism evidence="2 3">
    <name type="scientific">Candidatus Dojkabacteria bacterium</name>
    <dbReference type="NCBI Taxonomy" id="2099670"/>
    <lineage>
        <taxon>Bacteria</taxon>
        <taxon>Candidatus Dojkabacteria</taxon>
    </lineage>
</organism>
<evidence type="ECO:0000256" key="1">
    <source>
        <dbReference type="ARBA" id="ARBA00022801"/>
    </source>
</evidence>
<keyword evidence="1" id="KW-0378">Hydrolase</keyword>
<proteinExistence type="predicted"/>
<reference evidence="2" key="1">
    <citation type="submission" date="2020-04" db="EMBL/GenBank/DDBJ databases">
        <authorList>
            <person name="Zhang T."/>
        </authorList>
    </citation>
    <scope>NUCLEOTIDE SEQUENCE</scope>
    <source>
        <strain evidence="2">HKST-UBA09</strain>
    </source>
</reference>
<protein>
    <submittedName>
        <fullName evidence="2">RNA 2',3'-cyclic phosphodiesterase</fullName>
    </submittedName>
</protein>
<comment type="caution">
    <text evidence="2">The sequence shown here is derived from an EMBL/GenBank/DDBJ whole genome shotgun (WGS) entry which is preliminary data.</text>
</comment>
<dbReference type="GO" id="GO:0008664">
    <property type="term" value="F:RNA 2',3'-cyclic 3'-phosphodiesterase activity"/>
    <property type="evidence" value="ECO:0007669"/>
    <property type="project" value="InterPro"/>
</dbReference>
<dbReference type="NCBIfam" id="TIGR02258">
    <property type="entry name" value="2_5_ligase"/>
    <property type="match status" value="1"/>
</dbReference>
<dbReference type="PANTHER" id="PTHR35561:SF1">
    <property type="entry name" value="RNA 2',3'-CYCLIC PHOSPHODIESTERASE"/>
    <property type="match status" value="1"/>
</dbReference>
<dbReference type="Gene3D" id="3.90.1140.10">
    <property type="entry name" value="Cyclic phosphodiesterase"/>
    <property type="match status" value="1"/>
</dbReference>
<dbReference type="EMBL" id="JAGQLF010000035">
    <property type="protein sequence ID" value="MCA9387014.1"/>
    <property type="molecule type" value="Genomic_DNA"/>
</dbReference>
<accession>A0A955LBB7</accession>
<reference evidence="2" key="2">
    <citation type="journal article" date="2021" name="Microbiome">
        <title>Successional dynamics and alternative stable states in a saline activated sludge microbial community over 9 years.</title>
        <authorList>
            <person name="Wang Y."/>
            <person name="Ye J."/>
            <person name="Ju F."/>
            <person name="Liu L."/>
            <person name="Boyd J.A."/>
            <person name="Deng Y."/>
            <person name="Parks D.H."/>
            <person name="Jiang X."/>
            <person name="Yin X."/>
            <person name="Woodcroft B.J."/>
            <person name="Tyson G.W."/>
            <person name="Hugenholtz P."/>
            <person name="Polz M.F."/>
            <person name="Zhang T."/>
        </authorList>
    </citation>
    <scope>NUCLEOTIDE SEQUENCE</scope>
    <source>
        <strain evidence="2">HKST-UBA09</strain>
    </source>
</reference>
<evidence type="ECO:0000313" key="2">
    <source>
        <dbReference type="EMBL" id="MCA9387014.1"/>
    </source>
</evidence>
<dbReference type="PANTHER" id="PTHR35561">
    <property type="entry name" value="RNA 2',3'-CYCLIC PHOSPHODIESTERASE"/>
    <property type="match status" value="1"/>
</dbReference>